<reference evidence="1" key="2">
    <citation type="journal article" date="2020" name="Nat. Commun.">
        <title>Large-scale genome sequencing of mycorrhizal fungi provides insights into the early evolution of symbiotic traits.</title>
        <authorList>
            <person name="Miyauchi S."/>
            <person name="Kiss E."/>
            <person name="Kuo A."/>
            <person name="Drula E."/>
            <person name="Kohler A."/>
            <person name="Sanchez-Garcia M."/>
            <person name="Morin E."/>
            <person name="Andreopoulos B."/>
            <person name="Barry K.W."/>
            <person name="Bonito G."/>
            <person name="Buee M."/>
            <person name="Carver A."/>
            <person name="Chen C."/>
            <person name="Cichocki N."/>
            <person name="Clum A."/>
            <person name="Culley D."/>
            <person name="Crous P.W."/>
            <person name="Fauchery L."/>
            <person name="Girlanda M."/>
            <person name="Hayes R.D."/>
            <person name="Keri Z."/>
            <person name="LaButti K."/>
            <person name="Lipzen A."/>
            <person name="Lombard V."/>
            <person name="Magnuson J."/>
            <person name="Maillard F."/>
            <person name="Murat C."/>
            <person name="Nolan M."/>
            <person name="Ohm R.A."/>
            <person name="Pangilinan J."/>
            <person name="Pereira M.F."/>
            <person name="Perotto S."/>
            <person name="Peter M."/>
            <person name="Pfister S."/>
            <person name="Riley R."/>
            <person name="Sitrit Y."/>
            <person name="Stielow J.B."/>
            <person name="Szollosi G."/>
            <person name="Zifcakova L."/>
            <person name="Stursova M."/>
            <person name="Spatafora J.W."/>
            <person name="Tedersoo L."/>
            <person name="Vaario L.M."/>
            <person name="Yamada A."/>
            <person name="Yan M."/>
            <person name="Wang P."/>
            <person name="Xu J."/>
            <person name="Bruns T."/>
            <person name="Baldrian P."/>
            <person name="Vilgalys R."/>
            <person name="Dunand C."/>
            <person name="Henrissat B."/>
            <person name="Grigoriev I.V."/>
            <person name="Hibbett D."/>
            <person name="Nagy L.G."/>
            <person name="Martin F.M."/>
        </authorList>
    </citation>
    <scope>NUCLEOTIDE SEQUENCE</scope>
    <source>
        <strain evidence="1">P2</strain>
    </source>
</reference>
<name>A0ACB6Z5D8_THEGA</name>
<accession>A0ACB6Z5D8</accession>
<gene>
    <name evidence="1" type="ORF">BDM02DRAFT_3131520</name>
</gene>
<keyword evidence="2" id="KW-1185">Reference proteome</keyword>
<sequence>MATFLERRAVLHTGRLNLSQLPETVRWSTPRIVYMMHATPLGFATASTSGAELDEEAVEVQPLPVNGLRGIGIGGGDDQIVTQINQNLPKDSMFGRDSLGCYRALW</sequence>
<reference evidence="1" key="1">
    <citation type="submission" date="2019-10" db="EMBL/GenBank/DDBJ databases">
        <authorList>
            <consortium name="DOE Joint Genome Institute"/>
            <person name="Kuo A."/>
            <person name="Miyauchi S."/>
            <person name="Kiss E."/>
            <person name="Drula E."/>
            <person name="Kohler A."/>
            <person name="Sanchez-Garcia M."/>
            <person name="Andreopoulos B."/>
            <person name="Barry K.W."/>
            <person name="Bonito G."/>
            <person name="Buee M."/>
            <person name="Carver A."/>
            <person name="Chen C."/>
            <person name="Cichocki N."/>
            <person name="Clum A."/>
            <person name="Culley D."/>
            <person name="Crous P.W."/>
            <person name="Fauchery L."/>
            <person name="Girlanda M."/>
            <person name="Hayes R."/>
            <person name="Keri Z."/>
            <person name="Labutti K."/>
            <person name="Lipzen A."/>
            <person name="Lombard V."/>
            <person name="Magnuson J."/>
            <person name="Maillard F."/>
            <person name="Morin E."/>
            <person name="Murat C."/>
            <person name="Nolan M."/>
            <person name="Ohm R."/>
            <person name="Pangilinan J."/>
            <person name="Pereira M."/>
            <person name="Perotto S."/>
            <person name="Peter M."/>
            <person name="Riley R."/>
            <person name="Sitrit Y."/>
            <person name="Stielow B."/>
            <person name="Szollosi G."/>
            <person name="Zifcakova L."/>
            <person name="Stursova M."/>
            <person name="Spatafora J.W."/>
            <person name="Tedersoo L."/>
            <person name="Vaario L.-M."/>
            <person name="Yamada A."/>
            <person name="Yan M."/>
            <person name="Wang P."/>
            <person name="Xu J."/>
            <person name="Bruns T."/>
            <person name="Baldrian P."/>
            <person name="Vilgalys R."/>
            <person name="Henrissat B."/>
            <person name="Grigoriev I.V."/>
            <person name="Hibbett D."/>
            <person name="Nagy L.G."/>
            <person name="Martin F.M."/>
        </authorList>
    </citation>
    <scope>NUCLEOTIDE SEQUENCE</scope>
    <source>
        <strain evidence="1">P2</strain>
    </source>
</reference>
<dbReference type="Proteomes" id="UP000886501">
    <property type="component" value="Unassembled WGS sequence"/>
</dbReference>
<protein>
    <submittedName>
        <fullName evidence="1">Uncharacterized protein</fullName>
    </submittedName>
</protein>
<organism evidence="1 2">
    <name type="scientific">Thelephora ganbajun</name>
    <name type="common">Ganba fungus</name>
    <dbReference type="NCBI Taxonomy" id="370292"/>
    <lineage>
        <taxon>Eukaryota</taxon>
        <taxon>Fungi</taxon>
        <taxon>Dikarya</taxon>
        <taxon>Basidiomycota</taxon>
        <taxon>Agaricomycotina</taxon>
        <taxon>Agaricomycetes</taxon>
        <taxon>Thelephorales</taxon>
        <taxon>Thelephoraceae</taxon>
        <taxon>Thelephora</taxon>
    </lineage>
</organism>
<dbReference type="EMBL" id="MU118118">
    <property type="protein sequence ID" value="KAF9644803.1"/>
    <property type="molecule type" value="Genomic_DNA"/>
</dbReference>
<evidence type="ECO:0000313" key="1">
    <source>
        <dbReference type="EMBL" id="KAF9644803.1"/>
    </source>
</evidence>
<comment type="caution">
    <text evidence="1">The sequence shown here is derived from an EMBL/GenBank/DDBJ whole genome shotgun (WGS) entry which is preliminary data.</text>
</comment>
<evidence type="ECO:0000313" key="2">
    <source>
        <dbReference type="Proteomes" id="UP000886501"/>
    </source>
</evidence>
<proteinExistence type="predicted"/>